<evidence type="ECO:0000256" key="3">
    <source>
        <dbReference type="ARBA" id="ARBA00022827"/>
    </source>
</evidence>
<dbReference type="Gene3D" id="3.30.9.10">
    <property type="entry name" value="D-Amino Acid Oxidase, subunit A, domain 2"/>
    <property type="match status" value="1"/>
</dbReference>
<dbReference type="SUPFAM" id="SSF51905">
    <property type="entry name" value="FAD/NAD(P)-binding domain"/>
    <property type="match status" value="1"/>
</dbReference>
<dbReference type="PANTHER" id="PTHR43104">
    <property type="entry name" value="L-2-HYDROXYGLUTARATE DEHYDROGENASE, MITOCHONDRIAL"/>
    <property type="match status" value="1"/>
</dbReference>
<dbReference type="Proteomes" id="UP000494165">
    <property type="component" value="Unassembled WGS sequence"/>
</dbReference>
<dbReference type="Pfam" id="PF01266">
    <property type="entry name" value="DAO"/>
    <property type="match status" value="1"/>
</dbReference>
<comment type="catalytic activity">
    <reaction evidence="5">
        <text>(S)-2-hydroxyglutarate + A = 2-oxoglutarate + AH2</text>
        <dbReference type="Rhea" id="RHEA:21252"/>
        <dbReference type="ChEBI" id="CHEBI:13193"/>
        <dbReference type="ChEBI" id="CHEBI:16782"/>
        <dbReference type="ChEBI" id="CHEBI:16810"/>
        <dbReference type="ChEBI" id="CHEBI:17499"/>
        <dbReference type="EC" id="1.1.99.2"/>
    </reaction>
</comment>
<dbReference type="PANTHER" id="PTHR43104:SF2">
    <property type="entry name" value="L-2-HYDROXYGLUTARATE DEHYDROGENASE, MITOCHONDRIAL"/>
    <property type="match status" value="1"/>
</dbReference>
<dbReference type="AlphaFoldDB" id="A0A8S1CH34"/>
<proteinExistence type="inferred from homology"/>
<accession>A0A8S1CH34</accession>
<comment type="cofactor">
    <cofactor evidence="1">
        <name>FAD</name>
        <dbReference type="ChEBI" id="CHEBI:57692"/>
    </cofactor>
</comment>
<reference evidence="10 11" key="1">
    <citation type="submission" date="2020-04" db="EMBL/GenBank/DDBJ databases">
        <authorList>
            <person name="Alioto T."/>
            <person name="Alioto T."/>
            <person name="Gomez Garrido J."/>
        </authorList>
    </citation>
    <scope>NUCLEOTIDE SEQUENCE [LARGE SCALE GENOMIC DNA]</scope>
</reference>
<gene>
    <name evidence="10" type="ORF">CLODIP_2_CD09305</name>
</gene>
<keyword evidence="3" id="KW-0274">FAD</keyword>
<evidence type="ECO:0000256" key="4">
    <source>
        <dbReference type="ARBA" id="ARBA00023002"/>
    </source>
</evidence>
<dbReference type="InterPro" id="IPR006076">
    <property type="entry name" value="FAD-dep_OxRdtase"/>
</dbReference>
<dbReference type="EMBL" id="CADEPI010000016">
    <property type="protein sequence ID" value="CAB3364549.1"/>
    <property type="molecule type" value="Genomic_DNA"/>
</dbReference>
<comment type="similarity">
    <text evidence="6">Belongs to the L2HGDH family.</text>
</comment>
<dbReference type="EC" id="1.1.99.2" evidence="7"/>
<keyword evidence="11" id="KW-1185">Reference proteome</keyword>
<evidence type="ECO:0000313" key="11">
    <source>
        <dbReference type="Proteomes" id="UP000494165"/>
    </source>
</evidence>
<dbReference type="GO" id="GO:0047545">
    <property type="term" value="F:(S)-2-hydroxyglutarate dehydrogenase activity"/>
    <property type="evidence" value="ECO:0007669"/>
    <property type="project" value="UniProtKB-EC"/>
</dbReference>
<protein>
    <recommendedName>
        <fullName evidence="8">L-2-hydroxyglutarate dehydrogenase, mitochondrial</fullName>
        <ecNumber evidence="7">1.1.99.2</ecNumber>
    </recommendedName>
</protein>
<dbReference type="NCBIfam" id="NF008726">
    <property type="entry name" value="PRK11728.1"/>
    <property type="match status" value="1"/>
</dbReference>
<evidence type="ECO:0000256" key="8">
    <source>
        <dbReference type="ARBA" id="ARBA00041137"/>
    </source>
</evidence>
<dbReference type="Gene3D" id="3.50.50.60">
    <property type="entry name" value="FAD/NAD(P)-binding domain"/>
    <property type="match status" value="1"/>
</dbReference>
<evidence type="ECO:0000256" key="7">
    <source>
        <dbReference type="ARBA" id="ARBA00038878"/>
    </source>
</evidence>
<evidence type="ECO:0000256" key="5">
    <source>
        <dbReference type="ARBA" id="ARBA00036066"/>
    </source>
</evidence>
<evidence type="ECO:0000259" key="9">
    <source>
        <dbReference type="Pfam" id="PF01266"/>
    </source>
</evidence>
<dbReference type="OrthoDB" id="498204at2759"/>
<feature type="domain" description="FAD dependent oxidoreductase" evidence="9">
    <location>
        <begin position="92"/>
        <end position="495"/>
    </location>
</feature>
<comment type="caution">
    <text evidence="10">The sequence shown here is derived from an EMBL/GenBank/DDBJ whole genome shotgun (WGS) entry which is preliminary data.</text>
</comment>
<evidence type="ECO:0000256" key="1">
    <source>
        <dbReference type="ARBA" id="ARBA00001974"/>
    </source>
</evidence>
<sequence>MGRKVLIGRTFGIGTFIGSRSYADEVEGVHPNIEVSRIKKDPDPSIQVRNLANKFGAATLGLRNLRGLLLSQNTTKDARFSSTSTAAQNKFDVVIVGGGIVGMATARELIMKHPNMTFAVLEKEPNLAAHQSGHNSGVIHAGIYYTPGTLKAKLCVEGFLMSYKYFDEKKIPYKRCGKLIVATNSDEVKKLDEIMRKGVENKVPGLEIVDAAKIKEIEPYCRGLKAVWSPNTGIVDWGLVTNYYAKDFKELGGQIFNNFPVSGFSETAESSNNDENSHCIRVTGAKGQEVRAQYVVTCGGLQSDRLAQMSGCSIEPKIVPFRGEYLLLNPAKNHMVNGNIYPVPDPRFPFLGVHFTPRMDGSVWLGPNAILAFKREGYGYTDVNLTDLLDAIRFKGFRKLALKYVGFGVSEVVKSIFISKQLKELQKFIPDIDASDIRRGPSGVRAQAMDSNGNLVEDFVFDSGSGPLSKRILHCRNAPSPGATSSLAIAKVIADKMKNQFNF</sequence>
<evidence type="ECO:0000313" key="10">
    <source>
        <dbReference type="EMBL" id="CAB3364549.1"/>
    </source>
</evidence>
<evidence type="ECO:0000256" key="2">
    <source>
        <dbReference type="ARBA" id="ARBA00022630"/>
    </source>
</evidence>
<evidence type="ECO:0000256" key="6">
    <source>
        <dbReference type="ARBA" id="ARBA00037941"/>
    </source>
</evidence>
<name>A0A8S1CH34_9INSE</name>
<organism evidence="10 11">
    <name type="scientific">Cloeon dipterum</name>
    <dbReference type="NCBI Taxonomy" id="197152"/>
    <lineage>
        <taxon>Eukaryota</taxon>
        <taxon>Metazoa</taxon>
        <taxon>Ecdysozoa</taxon>
        <taxon>Arthropoda</taxon>
        <taxon>Hexapoda</taxon>
        <taxon>Insecta</taxon>
        <taxon>Pterygota</taxon>
        <taxon>Palaeoptera</taxon>
        <taxon>Ephemeroptera</taxon>
        <taxon>Pisciforma</taxon>
        <taxon>Baetidae</taxon>
        <taxon>Cloeon</taxon>
    </lineage>
</organism>
<keyword evidence="4" id="KW-0560">Oxidoreductase</keyword>
<dbReference type="InterPro" id="IPR036188">
    <property type="entry name" value="FAD/NAD-bd_sf"/>
</dbReference>
<keyword evidence="2" id="KW-0285">Flavoprotein</keyword>